<dbReference type="Pfam" id="PF03928">
    <property type="entry name" value="HbpS-like"/>
    <property type="match status" value="2"/>
</dbReference>
<gene>
    <name evidence="1" type="ORF">DSM104440_01834</name>
</gene>
<organism evidence="1 2">
    <name type="scientific">Usitatibacter palustris</name>
    <dbReference type="NCBI Taxonomy" id="2732487"/>
    <lineage>
        <taxon>Bacteria</taxon>
        <taxon>Pseudomonadati</taxon>
        <taxon>Pseudomonadota</taxon>
        <taxon>Betaproteobacteria</taxon>
        <taxon>Nitrosomonadales</taxon>
        <taxon>Usitatibacteraceae</taxon>
        <taxon>Usitatibacter</taxon>
    </lineage>
</organism>
<name>A0A6M4H833_9PROT</name>
<dbReference type="Proteomes" id="UP000503096">
    <property type="component" value="Chromosome"/>
</dbReference>
<evidence type="ECO:0000313" key="1">
    <source>
        <dbReference type="EMBL" id="QJR15018.1"/>
    </source>
</evidence>
<reference evidence="1 2" key="1">
    <citation type="submission" date="2020-04" db="EMBL/GenBank/DDBJ databases">
        <title>Usitatibacter rugosus gen. nov., sp. nov. and Usitatibacter palustris sp. nov., novel members of Usitatibacteraceae fam. nov. within the order Nitrosomonadales isolated from soil.</title>
        <authorList>
            <person name="Huber K.J."/>
            <person name="Neumann-Schaal M."/>
            <person name="Geppert A."/>
            <person name="Luckner M."/>
            <person name="Wanner G."/>
            <person name="Overmann J."/>
        </authorList>
    </citation>
    <scope>NUCLEOTIDE SEQUENCE [LARGE SCALE GENOMIC DNA]</scope>
    <source>
        <strain evidence="1 2">Swamp67</strain>
    </source>
</reference>
<dbReference type="AlphaFoldDB" id="A0A6M4H833"/>
<dbReference type="RefSeq" id="WP_212758286.1">
    <property type="nucleotide sequence ID" value="NZ_CP053073.1"/>
</dbReference>
<dbReference type="PANTHER" id="PTHR34309">
    <property type="entry name" value="SLR1406 PROTEIN"/>
    <property type="match status" value="1"/>
</dbReference>
<dbReference type="SUPFAM" id="SSF143744">
    <property type="entry name" value="GlcG-like"/>
    <property type="match status" value="3"/>
</dbReference>
<protein>
    <recommendedName>
        <fullName evidence="3">Heme-binding protein</fullName>
    </recommendedName>
</protein>
<dbReference type="EMBL" id="CP053073">
    <property type="protein sequence ID" value="QJR15018.1"/>
    <property type="molecule type" value="Genomic_DNA"/>
</dbReference>
<dbReference type="Gene3D" id="3.30.450.150">
    <property type="entry name" value="Haem-degrading domain"/>
    <property type="match status" value="3"/>
</dbReference>
<proteinExistence type="predicted"/>
<dbReference type="InterPro" id="IPR052517">
    <property type="entry name" value="GlcG_carb_metab_protein"/>
</dbReference>
<evidence type="ECO:0008006" key="3">
    <source>
        <dbReference type="Google" id="ProtNLM"/>
    </source>
</evidence>
<evidence type="ECO:0000313" key="2">
    <source>
        <dbReference type="Proteomes" id="UP000503096"/>
    </source>
</evidence>
<dbReference type="PANTHER" id="PTHR34309:SF1">
    <property type="entry name" value="PROTEIN GLCG"/>
    <property type="match status" value="1"/>
</dbReference>
<dbReference type="KEGG" id="upl:DSM104440_01834"/>
<sequence length="629" mass="63001">MGARAWAVVFALAAAMGGCSGGGSVGATACVGDCATPQNFLTADDVRRVIAQAAGEAQARGNPATIAVVDRVGNVLAVFAMTGAPATVATNAGYGVTGGLDGIGTGVVPASLVAITKALTGAYLSSEGNAFSTRTASQIVQEHFNPTESQQPSGPLFGVQFSQLSCSDVNRNLAHGSVGPKRSPLGLAADPGGIPLYKNGTLVGGIGVEANALYTLDRDVTNIDADIEESIAMAGGTGFDAPDDRRGERITADGRTFRYLDAPSLVSNPANAPSFTALSGSLVAVPGFVGASVGTGTAFGTAASGIRADSGVLGALGAYVLVDAANANRYPPQDATEGGLVANDVRAILGEALKVANRARAQIRRPLGSPAEVTISVVDYRGIIVGLVGTRDAPVFGIDVAVQKARGALLLSHPQAAALFAAAPPAQYVTPGNASSSIAAYATAMGTFAGEAGALNGAVAFSTRAIGNLHRPMYPDGIDGTPNGPLSKPIGAWSPFSVGLQLDLVYNQFVKALGGDLETGCSGRSASSSAPGIALAANGIQIFPGGVPIYRGAQLIGAIGISGDGVDQDDMIAFLGLANAATLLGNGVGHAPPARRADAFSPQGLRLRYVQCPQSPFNGSSEQNVCAGL</sequence>
<keyword evidence="2" id="KW-1185">Reference proteome</keyword>
<dbReference type="PROSITE" id="PS51257">
    <property type="entry name" value="PROKAR_LIPOPROTEIN"/>
    <property type="match status" value="1"/>
</dbReference>
<dbReference type="InParanoid" id="A0A6M4H833"/>
<accession>A0A6M4H833</accession>
<dbReference type="InterPro" id="IPR005624">
    <property type="entry name" value="PduO/GlcC-like"/>
</dbReference>
<dbReference type="InterPro" id="IPR038084">
    <property type="entry name" value="PduO/GlcC-like_sf"/>
</dbReference>